<dbReference type="OrthoDB" id="6375801at2759"/>
<dbReference type="EMBL" id="CADEBC010000561">
    <property type="protein sequence ID" value="CAB3253238.1"/>
    <property type="molecule type" value="Genomic_DNA"/>
</dbReference>
<keyword evidence="1" id="KW-0175">Coiled coil</keyword>
<dbReference type="Proteomes" id="UP000494106">
    <property type="component" value="Unassembled WGS sequence"/>
</dbReference>
<feature type="region of interest" description="Disordered" evidence="2">
    <location>
        <begin position="49"/>
        <end position="145"/>
    </location>
</feature>
<gene>
    <name evidence="3" type="ORF">APLA_LOCUS13964</name>
</gene>
<name>A0A8S1ASY0_ARCPL</name>
<keyword evidence="4" id="KW-1185">Reference proteome</keyword>
<feature type="compositionally biased region" description="Basic residues" evidence="2">
    <location>
        <begin position="64"/>
        <end position="73"/>
    </location>
</feature>
<evidence type="ECO:0000313" key="4">
    <source>
        <dbReference type="Proteomes" id="UP000494106"/>
    </source>
</evidence>
<evidence type="ECO:0000256" key="2">
    <source>
        <dbReference type="SAM" id="MobiDB-lite"/>
    </source>
</evidence>
<proteinExistence type="predicted"/>
<protein>
    <submittedName>
        <fullName evidence="3">Uncharacterized protein</fullName>
    </submittedName>
</protein>
<dbReference type="PANTHER" id="PTHR46601">
    <property type="entry name" value="ULP_PROTEASE DOMAIN-CONTAINING PROTEIN"/>
    <property type="match status" value="1"/>
</dbReference>
<dbReference type="AlphaFoldDB" id="A0A8S1ASY0"/>
<feature type="compositionally biased region" description="Polar residues" evidence="2">
    <location>
        <begin position="112"/>
        <end position="124"/>
    </location>
</feature>
<sequence>MGRTKKKQTREEKLEKKRLAERRRLQKIKNDPTLYEEFKIKDRARYYKKKEQKKVVPISEMTPRRQRTQRKRNRDNFKAYYSRQKNKKRLDTLLSENSPPESGDELPPQPIVENSTSTRPVATNSCPPSPLSLSRCSRSQTRSNRVQNTYHDQLIISSPCPSDSCNVSVVSKSTFRRYQYKKPKIIQSLQKKIVELQRQQKSFRKQVQRLQVKKIVTNYKETEGSKNRTKELKSKHASKIHTLKLSVQRFLSDDENSRLCPGKKDYISKNMIKHQKRYLSDSLQNLHQKHVKEYHNVHYGTFCKLRPYWILVPSVNVRDTCVCKLHENMALLIKSLKANKIIFESNPTELVQNLTCDRNRTNCLQRNCDHCRHRVINYKEFDNTQKITYSSWETSNQSYTKQGIEKKGYITEKIKITNRPLNIKKKLECDLKPFMNHCANIVNQSLALRNTKDNLKTYECVLHIDFSENYNTKFGTEIQSMHFGGNRKQLTLHTAVLYYYNQTTGSKETKSICTLSKCLRHDAAAVWAHIIPLLKYIEENCPHVNSIHIFSDSPSSQYRNKRIFYMISKLSWYLPKLHSVTWNYSESGHGKGAPDGVGGVLKRTADKHVAYGNDIANLDSLVLFLREKVTGVLIEVVDEYNVLEKDLLFPQKLPVFSGSMKVHQAVWNSQSRDYVTLRSMTCVLPDCFSTTIVCGHGKHIGFYKIENPLESETQVNVNKKIKVLSEVIIKPNLAKNYKTNHLNLPNVSVFSYKNNVEEPNKKITCDLSMNSLKDEENISPITLGSWVLVELKINKRIEKCVASVVDIRMSDYHVIFLDHVDGLLYTWPNHGDIDIITTSSIKRVLKEPTIKNDGEILFQALT</sequence>
<reference evidence="3 4" key="1">
    <citation type="submission" date="2020-04" db="EMBL/GenBank/DDBJ databases">
        <authorList>
            <person name="Wallbank WR R."/>
            <person name="Pardo Diaz C."/>
            <person name="Kozak K."/>
            <person name="Martin S."/>
            <person name="Jiggins C."/>
            <person name="Moest M."/>
            <person name="Warren A I."/>
            <person name="Byers J.R.P. K."/>
            <person name="Montejo-Kovacevich G."/>
            <person name="Yen C E."/>
        </authorList>
    </citation>
    <scope>NUCLEOTIDE SEQUENCE [LARGE SCALE GENOMIC DNA]</scope>
</reference>
<organism evidence="3 4">
    <name type="scientific">Arctia plantaginis</name>
    <name type="common">Wood tiger moth</name>
    <name type="synonym">Phalaena plantaginis</name>
    <dbReference type="NCBI Taxonomy" id="874455"/>
    <lineage>
        <taxon>Eukaryota</taxon>
        <taxon>Metazoa</taxon>
        <taxon>Ecdysozoa</taxon>
        <taxon>Arthropoda</taxon>
        <taxon>Hexapoda</taxon>
        <taxon>Insecta</taxon>
        <taxon>Pterygota</taxon>
        <taxon>Neoptera</taxon>
        <taxon>Endopterygota</taxon>
        <taxon>Lepidoptera</taxon>
        <taxon>Glossata</taxon>
        <taxon>Ditrysia</taxon>
        <taxon>Noctuoidea</taxon>
        <taxon>Erebidae</taxon>
        <taxon>Arctiinae</taxon>
        <taxon>Arctia</taxon>
    </lineage>
</organism>
<comment type="caution">
    <text evidence="3">The sequence shown here is derived from an EMBL/GenBank/DDBJ whole genome shotgun (WGS) entry which is preliminary data.</text>
</comment>
<accession>A0A8S1ASY0</accession>
<feature type="coiled-coil region" evidence="1">
    <location>
        <begin position="186"/>
        <end position="213"/>
    </location>
</feature>
<evidence type="ECO:0000256" key="1">
    <source>
        <dbReference type="SAM" id="Coils"/>
    </source>
</evidence>
<evidence type="ECO:0000313" key="3">
    <source>
        <dbReference type="EMBL" id="CAB3253238.1"/>
    </source>
</evidence>
<dbReference type="PANTHER" id="PTHR46601:SF1">
    <property type="entry name" value="ADF-H DOMAIN-CONTAINING PROTEIN"/>
    <property type="match status" value="1"/>
</dbReference>